<dbReference type="PANTHER" id="PTHR23322">
    <property type="entry name" value="FAS-ASSOCIATED PROTEIN"/>
    <property type="match status" value="1"/>
</dbReference>
<dbReference type="AlphaFoldDB" id="A0A1G4MDD0"/>
<evidence type="ECO:0000313" key="5">
    <source>
        <dbReference type="Proteomes" id="UP000190831"/>
    </source>
</evidence>
<dbReference type="OrthoDB" id="1026733at2759"/>
<dbReference type="PROSITE" id="PS50033">
    <property type="entry name" value="UBX"/>
    <property type="match status" value="1"/>
</dbReference>
<dbReference type="Proteomes" id="UP000190831">
    <property type="component" value="Chromosome E"/>
</dbReference>
<reference evidence="5" key="1">
    <citation type="submission" date="2016-03" db="EMBL/GenBank/DDBJ databases">
        <authorList>
            <person name="Devillers H."/>
        </authorList>
    </citation>
    <scope>NUCLEOTIDE SEQUENCE [LARGE SCALE GENOMIC DNA]</scope>
</reference>
<dbReference type="PANTHER" id="PTHR23322:SF103">
    <property type="entry name" value="UBX DOMAIN-CONTAINING PROTEIN 3"/>
    <property type="match status" value="1"/>
</dbReference>
<dbReference type="InterPro" id="IPR029071">
    <property type="entry name" value="Ubiquitin-like_domsf"/>
</dbReference>
<dbReference type="GO" id="GO:0043130">
    <property type="term" value="F:ubiquitin binding"/>
    <property type="evidence" value="ECO:0007669"/>
    <property type="project" value="TreeGrafter"/>
</dbReference>
<dbReference type="SMART" id="SM00166">
    <property type="entry name" value="UBX"/>
    <property type="match status" value="1"/>
</dbReference>
<feature type="region of interest" description="Disordered" evidence="1">
    <location>
        <begin position="9"/>
        <end position="36"/>
    </location>
</feature>
<organism evidence="4 5">
    <name type="scientific">Lachancea fermentati</name>
    <name type="common">Zygosaccharomyces fermentati</name>
    <dbReference type="NCBI Taxonomy" id="4955"/>
    <lineage>
        <taxon>Eukaryota</taxon>
        <taxon>Fungi</taxon>
        <taxon>Dikarya</taxon>
        <taxon>Ascomycota</taxon>
        <taxon>Saccharomycotina</taxon>
        <taxon>Saccharomycetes</taxon>
        <taxon>Saccharomycetales</taxon>
        <taxon>Saccharomycetaceae</taxon>
        <taxon>Lachancea</taxon>
    </lineage>
</organism>
<dbReference type="InterPro" id="IPR050730">
    <property type="entry name" value="UBX_domain-protein"/>
</dbReference>
<keyword evidence="5" id="KW-1185">Reference proteome</keyword>
<dbReference type="SUPFAM" id="SSF54236">
    <property type="entry name" value="Ubiquitin-like"/>
    <property type="match status" value="1"/>
</dbReference>
<dbReference type="InterPro" id="IPR001012">
    <property type="entry name" value="UBX_dom"/>
</dbReference>
<dbReference type="SMART" id="SM00594">
    <property type="entry name" value="UAS"/>
    <property type="match status" value="1"/>
</dbReference>
<feature type="domain" description="UBX" evidence="3">
    <location>
        <begin position="327"/>
        <end position="423"/>
    </location>
</feature>
<dbReference type="GO" id="GO:0036503">
    <property type="term" value="P:ERAD pathway"/>
    <property type="evidence" value="ECO:0007669"/>
    <property type="project" value="TreeGrafter"/>
</dbReference>
<keyword evidence="2" id="KW-0472">Membrane</keyword>
<dbReference type="InterPro" id="IPR036249">
    <property type="entry name" value="Thioredoxin-like_sf"/>
</dbReference>
<feature type="compositionally biased region" description="Basic and acidic residues" evidence="1">
    <location>
        <begin position="278"/>
        <end position="299"/>
    </location>
</feature>
<keyword evidence="2" id="KW-1133">Transmembrane helix</keyword>
<dbReference type="STRING" id="4955.A0A1G4MDD0"/>
<dbReference type="EMBL" id="LT598488">
    <property type="protein sequence ID" value="SCW01869.1"/>
    <property type="molecule type" value="Genomic_DNA"/>
</dbReference>
<keyword evidence="2" id="KW-0812">Transmembrane</keyword>
<proteinExistence type="predicted"/>
<dbReference type="Pfam" id="PF00789">
    <property type="entry name" value="UBX"/>
    <property type="match status" value="1"/>
</dbReference>
<evidence type="ECO:0000256" key="1">
    <source>
        <dbReference type="SAM" id="MobiDB-lite"/>
    </source>
</evidence>
<feature type="region of interest" description="Disordered" evidence="1">
    <location>
        <begin position="276"/>
        <end position="299"/>
    </location>
</feature>
<feature type="compositionally biased region" description="Low complexity" evidence="1">
    <location>
        <begin position="9"/>
        <end position="19"/>
    </location>
</feature>
<dbReference type="SUPFAM" id="SSF52833">
    <property type="entry name" value="Thioredoxin-like"/>
    <property type="match status" value="1"/>
</dbReference>
<dbReference type="InterPro" id="IPR006577">
    <property type="entry name" value="UAS"/>
</dbReference>
<gene>
    <name evidence="4" type="ORF">LAFE_0E09076G</name>
</gene>
<evidence type="ECO:0000259" key="3">
    <source>
        <dbReference type="PROSITE" id="PS50033"/>
    </source>
</evidence>
<dbReference type="Gene3D" id="3.10.20.90">
    <property type="entry name" value="Phosphatidylinositol 3-kinase Catalytic Subunit, Chain A, domain 1"/>
    <property type="match status" value="1"/>
</dbReference>
<dbReference type="OMA" id="FFQGSYT"/>
<dbReference type="Gene3D" id="3.40.30.10">
    <property type="entry name" value="Glutaredoxin"/>
    <property type="match status" value="1"/>
</dbReference>
<evidence type="ECO:0000256" key="2">
    <source>
        <dbReference type="SAM" id="Phobius"/>
    </source>
</evidence>
<protein>
    <submittedName>
        <fullName evidence="4">LAFE_0E09076g1_1</fullName>
    </submittedName>
</protein>
<sequence length="423" mass="48996">MDYIHRLLRPQQQPLTPLPGAFPENESNTEPAPAGRRKPLRGLLRIVLSVPLILLYYVLNTILFLLNTLRPFSRIYGFYDRRNKHTSNHADDLSALIESLGRDSTSSARGQEQGLNQYNFMSLYDLEDGSLASQVVGDGYTALLKSASQQGKFAMIYLHDSMLDAPVEYVNNILCTDRFTAMVKKYQVLLWFGDIMTSEGLQVANALKVRQFPFLGLLAMKNESKIELVGRIEGRLFDYSLNSLENKLARYYPKLIQLRQQRQNVELQRLMRQQQDSRFQDSLRRDQERDQRRQAEQELQRQQQLEEELKKQWLLWRKSKLAPEPSSPSTLCRVAIRTLQNGRIVRNFNPDLPIEEIYAYVELLQLGLLNDETAPPPTEPDYHYTYTFKLITPVPRVELDPEMIIKDQDAIFPSGNVVMELLD</sequence>
<dbReference type="GO" id="GO:0005783">
    <property type="term" value="C:endoplasmic reticulum"/>
    <property type="evidence" value="ECO:0007669"/>
    <property type="project" value="TreeGrafter"/>
</dbReference>
<name>A0A1G4MDD0_LACFM</name>
<feature type="transmembrane region" description="Helical" evidence="2">
    <location>
        <begin position="46"/>
        <end position="66"/>
    </location>
</feature>
<evidence type="ECO:0000313" key="4">
    <source>
        <dbReference type="EMBL" id="SCW01869.1"/>
    </source>
</evidence>
<accession>A0A1G4MDD0</accession>